<dbReference type="Gene3D" id="3.30.70.270">
    <property type="match status" value="2"/>
</dbReference>
<dbReference type="PROSITE" id="PS50878">
    <property type="entry name" value="RT_POL"/>
    <property type="match status" value="1"/>
</dbReference>
<evidence type="ECO:0000313" key="3">
    <source>
        <dbReference type="RefSeq" id="XP_038979055.1"/>
    </source>
</evidence>
<dbReference type="SUPFAM" id="SSF56672">
    <property type="entry name" value="DNA/RNA polymerases"/>
    <property type="match status" value="1"/>
</dbReference>
<dbReference type="PANTHER" id="PTHR33064:SF37">
    <property type="entry name" value="RIBONUCLEASE H"/>
    <property type="match status" value="1"/>
</dbReference>
<dbReference type="GeneID" id="120109373"/>
<dbReference type="InterPro" id="IPR043128">
    <property type="entry name" value="Rev_trsase/Diguanyl_cyclase"/>
</dbReference>
<dbReference type="KEGG" id="pda:120109373"/>
<feature type="domain" description="Reverse transcriptase" evidence="1">
    <location>
        <begin position="1"/>
        <end position="67"/>
    </location>
</feature>
<organism evidence="2 3">
    <name type="scientific">Phoenix dactylifera</name>
    <name type="common">Date palm</name>
    <dbReference type="NCBI Taxonomy" id="42345"/>
    <lineage>
        <taxon>Eukaryota</taxon>
        <taxon>Viridiplantae</taxon>
        <taxon>Streptophyta</taxon>
        <taxon>Embryophyta</taxon>
        <taxon>Tracheophyta</taxon>
        <taxon>Spermatophyta</taxon>
        <taxon>Magnoliopsida</taxon>
        <taxon>Liliopsida</taxon>
        <taxon>Arecaceae</taxon>
        <taxon>Coryphoideae</taxon>
        <taxon>Phoeniceae</taxon>
        <taxon>Phoenix</taxon>
    </lineage>
</organism>
<dbReference type="Proteomes" id="UP000228380">
    <property type="component" value="Unplaced"/>
</dbReference>
<sequence>MNSIFRRFLRKFVLVFFDDILVYSTTLELHLVLLNETLKILAEHQFYLKPSKCSFGQQQVEYLGHIVSAKEVQVDATKIRAMLEWPQPTSVIELGGFLGLTGYYRKFVKDYRIIAAPLTALLRKGQFQWNSQAEQVFHHLKASHDVHSGARDAKFF</sequence>
<dbReference type="PANTHER" id="PTHR33064">
    <property type="entry name" value="POL PROTEIN"/>
    <property type="match status" value="1"/>
</dbReference>
<dbReference type="Pfam" id="PF00078">
    <property type="entry name" value="RVT_1"/>
    <property type="match status" value="1"/>
</dbReference>
<proteinExistence type="predicted"/>
<accession>A0A8B8ZXL2</accession>
<dbReference type="InterPro" id="IPR051320">
    <property type="entry name" value="Viral_Replic_Matur_Polypro"/>
</dbReference>
<dbReference type="OrthoDB" id="783906at2759"/>
<keyword evidence="2" id="KW-1185">Reference proteome</keyword>
<evidence type="ECO:0000313" key="2">
    <source>
        <dbReference type="Proteomes" id="UP000228380"/>
    </source>
</evidence>
<dbReference type="InterPro" id="IPR000477">
    <property type="entry name" value="RT_dom"/>
</dbReference>
<dbReference type="InterPro" id="IPR043502">
    <property type="entry name" value="DNA/RNA_pol_sf"/>
</dbReference>
<gene>
    <name evidence="3" type="primary">LOC120109373</name>
</gene>
<protein>
    <submittedName>
        <fullName evidence="3">Uncharacterized mitochondrial protein AtMg00860-like</fullName>
    </submittedName>
</protein>
<dbReference type="AlphaFoldDB" id="A0A8B8ZXL2"/>
<dbReference type="FunFam" id="3.30.70.270:FF:000020">
    <property type="entry name" value="Transposon Tf2-6 polyprotein-like Protein"/>
    <property type="match status" value="1"/>
</dbReference>
<reference evidence="3" key="1">
    <citation type="submission" date="2025-08" db="UniProtKB">
        <authorList>
            <consortium name="RefSeq"/>
        </authorList>
    </citation>
    <scope>IDENTIFICATION</scope>
    <source>
        <tissue evidence="3">Young leaves</tissue>
    </source>
</reference>
<dbReference type="RefSeq" id="XP_038979055.1">
    <property type="nucleotide sequence ID" value="XM_039123127.1"/>
</dbReference>
<evidence type="ECO:0000259" key="1">
    <source>
        <dbReference type="PROSITE" id="PS50878"/>
    </source>
</evidence>
<name>A0A8B8ZXL2_PHODC</name>